<dbReference type="Proteomes" id="UP001219630">
    <property type="component" value="Chromosome"/>
</dbReference>
<feature type="compositionally biased region" description="Low complexity" evidence="1">
    <location>
        <begin position="19"/>
        <end position="36"/>
    </location>
</feature>
<sequence>MTIEIRQLTIYANVTHCGDAPTQATDDAAHTPPAATGQDDPAAPPSDEAIHQPQAEPRER</sequence>
<name>A0ABY8G4S8_9GAMM</name>
<accession>A0ABY8G4S8</accession>
<dbReference type="RefSeq" id="WP_125260597.1">
    <property type="nucleotide sequence ID" value="NZ_CP114280.1"/>
</dbReference>
<protein>
    <submittedName>
        <fullName evidence="2">Uncharacterized protein</fullName>
    </submittedName>
</protein>
<gene>
    <name evidence="2" type="ORF">O1Q98_14965</name>
</gene>
<proteinExistence type="predicted"/>
<keyword evidence="3" id="KW-1185">Reference proteome</keyword>
<reference evidence="2 3" key="1">
    <citation type="submission" date="2022-12" db="EMBL/GenBank/DDBJ databases">
        <title>Complete genome sequencing of Dickeya lacustris type strain LMG30899.</title>
        <authorList>
            <person name="Dobhal S."/>
            <person name="Arizala D."/>
            <person name="Arif M."/>
        </authorList>
    </citation>
    <scope>NUCLEOTIDE SEQUENCE [LARGE SCALE GENOMIC DNA]</scope>
    <source>
        <strain evidence="2 3">LMG30899</strain>
    </source>
</reference>
<evidence type="ECO:0000256" key="1">
    <source>
        <dbReference type="SAM" id="MobiDB-lite"/>
    </source>
</evidence>
<organism evidence="2 3">
    <name type="scientific">Dickeya lacustris</name>
    <dbReference type="NCBI Taxonomy" id="2259638"/>
    <lineage>
        <taxon>Bacteria</taxon>
        <taxon>Pseudomonadati</taxon>
        <taxon>Pseudomonadota</taxon>
        <taxon>Gammaproteobacteria</taxon>
        <taxon>Enterobacterales</taxon>
        <taxon>Pectobacteriaceae</taxon>
        <taxon>Dickeya</taxon>
    </lineage>
</organism>
<evidence type="ECO:0000313" key="3">
    <source>
        <dbReference type="Proteomes" id="UP001219630"/>
    </source>
</evidence>
<evidence type="ECO:0000313" key="2">
    <source>
        <dbReference type="EMBL" id="WFN54938.1"/>
    </source>
</evidence>
<dbReference type="EMBL" id="CP114280">
    <property type="protein sequence ID" value="WFN54938.1"/>
    <property type="molecule type" value="Genomic_DNA"/>
</dbReference>
<feature type="region of interest" description="Disordered" evidence="1">
    <location>
        <begin position="18"/>
        <end position="60"/>
    </location>
</feature>